<accession>A0A061QQJ2</accession>
<feature type="non-terminal residue" evidence="1">
    <location>
        <position position="75"/>
    </location>
</feature>
<feature type="non-terminal residue" evidence="1">
    <location>
        <position position="1"/>
    </location>
</feature>
<gene>
    <name evidence="1" type="ORF">TSPGSL018_21896</name>
</gene>
<protein>
    <submittedName>
        <fullName evidence="1">Uncharacterized protein</fullName>
    </submittedName>
</protein>
<proteinExistence type="predicted"/>
<evidence type="ECO:0000313" key="1">
    <source>
        <dbReference type="EMBL" id="JAC62947.1"/>
    </source>
</evidence>
<name>A0A061QQJ2_9CHLO</name>
<dbReference type="EMBL" id="GBEZ01023991">
    <property type="protein sequence ID" value="JAC62947.1"/>
    <property type="molecule type" value="Transcribed_RNA"/>
</dbReference>
<sequence length="75" mass="7900">AQLPSEALRIFKAEGHLLAGGVSGSSDAPVSEPFGGLPVSLFYRSKLCSKECWKDPNRVLACSSGRNAPTAGRRP</sequence>
<dbReference type="AlphaFoldDB" id="A0A061QQJ2"/>
<organism evidence="1">
    <name type="scientific">Tetraselmis sp. GSL018</name>
    <dbReference type="NCBI Taxonomy" id="582737"/>
    <lineage>
        <taxon>Eukaryota</taxon>
        <taxon>Viridiplantae</taxon>
        <taxon>Chlorophyta</taxon>
        <taxon>core chlorophytes</taxon>
        <taxon>Chlorodendrophyceae</taxon>
        <taxon>Chlorodendrales</taxon>
        <taxon>Chlorodendraceae</taxon>
        <taxon>Tetraselmis</taxon>
    </lineage>
</organism>
<reference evidence="1" key="1">
    <citation type="submission" date="2014-05" db="EMBL/GenBank/DDBJ databases">
        <title>The transcriptome of the halophilic microalga Tetraselmis sp. GSL018 isolated from the Great Salt Lake, Utah.</title>
        <authorList>
            <person name="Jinkerson R.E."/>
            <person name="D'Adamo S."/>
            <person name="Posewitz M.C."/>
        </authorList>
    </citation>
    <scope>NUCLEOTIDE SEQUENCE</scope>
    <source>
        <strain evidence="1">GSL018</strain>
    </source>
</reference>